<dbReference type="InterPro" id="IPR038404">
    <property type="entry name" value="TRAP_DctP_sf"/>
</dbReference>
<evidence type="ECO:0000256" key="1">
    <source>
        <dbReference type="ARBA" id="ARBA00022729"/>
    </source>
</evidence>
<accession>A0A921KCE4</accession>
<feature type="chain" id="PRO_5039621735" evidence="2">
    <location>
        <begin position="25"/>
        <end position="344"/>
    </location>
</feature>
<evidence type="ECO:0000313" key="4">
    <source>
        <dbReference type="Proteomes" id="UP000698173"/>
    </source>
</evidence>
<dbReference type="Pfam" id="PF03480">
    <property type="entry name" value="DctP"/>
    <property type="match status" value="1"/>
</dbReference>
<dbReference type="PROSITE" id="PS51257">
    <property type="entry name" value="PROKAR_LIPOPROTEIN"/>
    <property type="match status" value="1"/>
</dbReference>
<dbReference type="PIRSF" id="PIRSF006470">
    <property type="entry name" value="DctB"/>
    <property type="match status" value="1"/>
</dbReference>
<proteinExistence type="predicted"/>
<reference evidence="3" key="2">
    <citation type="submission" date="2021-09" db="EMBL/GenBank/DDBJ databases">
        <authorList>
            <person name="Gilroy R."/>
        </authorList>
    </citation>
    <scope>NUCLEOTIDE SEQUENCE</scope>
    <source>
        <strain evidence="3">CHK171-7178</strain>
    </source>
</reference>
<dbReference type="EMBL" id="DYWT01000060">
    <property type="protein sequence ID" value="HJF30851.1"/>
    <property type="molecule type" value="Genomic_DNA"/>
</dbReference>
<reference evidence="3" key="1">
    <citation type="journal article" date="2021" name="PeerJ">
        <title>Extensive microbial diversity within the chicken gut microbiome revealed by metagenomics and culture.</title>
        <authorList>
            <person name="Gilroy R."/>
            <person name="Ravi A."/>
            <person name="Getino M."/>
            <person name="Pursley I."/>
            <person name="Horton D.L."/>
            <person name="Alikhan N.F."/>
            <person name="Baker D."/>
            <person name="Gharbi K."/>
            <person name="Hall N."/>
            <person name="Watson M."/>
            <person name="Adriaenssens E.M."/>
            <person name="Foster-Nyarko E."/>
            <person name="Jarju S."/>
            <person name="Secka A."/>
            <person name="Antonio M."/>
            <person name="Oren A."/>
            <person name="Chaudhuri R.R."/>
            <person name="La Ragione R."/>
            <person name="Hildebrand F."/>
            <person name="Pallen M.J."/>
        </authorList>
    </citation>
    <scope>NUCLEOTIDE SEQUENCE</scope>
    <source>
        <strain evidence="3">CHK171-7178</strain>
    </source>
</reference>
<dbReference type="InterPro" id="IPR004682">
    <property type="entry name" value="TRAP_DctP"/>
</dbReference>
<gene>
    <name evidence="3" type="ORF">K8V56_03610</name>
</gene>
<dbReference type="GO" id="GO:0055085">
    <property type="term" value="P:transmembrane transport"/>
    <property type="evidence" value="ECO:0007669"/>
    <property type="project" value="InterPro"/>
</dbReference>
<dbReference type="NCBIfam" id="TIGR00787">
    <property type="entry name" value="dctP"/>
    <property type="match status" value="1"/>
</dbReference>
<evidence type="ECO:0000256" key="2">
    <source>
        <dbReference type="SAM" id="SignalP"/>
    </source>
</evidence>
<dbReference type="Proteomes" id="UP000698173">
    <property type="component" value="Unassembled WGS sequence"/>
</dbReference>
<organism evidence="3 4">
    <name type="scientific">Sporosarcina psychrophila</name>
    <name type="common">Bacillus psychrophilus</name>
    <dbReference type="NCBI Taxonomy" id="1476"/>
    <lineage>
        <taxon>Bacteria</taxon>
        <taxon>Bacillati</taxon>
        <taxon>Bacillota</taxon>
        <taxon>Bacilli</taxon>
        <taxon>Bacillales</taxon>
        <taxon>Caryophanaceae</taxon>
        <taxon>Sporosarcina</taxon>
    </lineage>
</organism>
<evidence type="ECO:0000313" key="3">
    <source>
        <dbReference type="EMBL" id="HJF30851.1"/>
    </source>
</evidence>
<dbReference type="NCBIfam" id="NF037995">
    <property type="entry name" value="TRAP_S1"/>
    <property type="match status" value="1"/>
</dbReference>
<sequence length="344" mass="38393">MKKMKSLTLLTIVFMMLAILSACGSDASGEENGTKKDVKVKTTTLKMAFNQPETHPQYQAMEDLSEKFYEATDGAYKIELYPNELLGAQRETIEFVQTGTIAMSIVVGGLLENLNEDFVVFNLPYVFDSTEHQMSVVNNPDIIGDLYTSLEGDGINVLGAFHSGSRNVYNDKKPIENPEDLKGMKIRIIESDTNVQMMKLMGGVGTPMGQGEVYTAIQSGVLEGGENNELIYSNLKHSEIAPYYSYTQHLMFPDYLIINQDILSDMSDEHKEILQKELAEAIDMEVKLWDEEVAKAIEIAEQGGAKFNRPDIKLFQDAVKPLVEEKLTSDSAKALYEKVRDAAK</sequence>
<dbReference type="GO" id="GO:0030246">
    <property type="term" value="F:carbohydrate binding"/>
    <property type="evidence" value="ECO:0007669"/>
    <property type="project" value="TreeGrafter"/>
</dbReference>
<dbReference type="GO" id="GO:0030288">
    <property type="term" value="C:outer membrane-bounded periplasmic space"/>
    <property type="evidence" value="ECO:0007669"/>
    <property type="project" value="InterPro"/>
</dbReference>
<protein>
    <submittedName>
        <fullName evidence="3">TRAP transporter substrate-binding protein</fullName>
    </submittedName>
</protein>
<dbReference type="CDD" id="cd13671">
    <property type="entry name" value="PBP2_TRAP_SBP_like_3"/>
    <property type="match status" value="1"/>
</dbReference>
<dbReference type="InterPro" id="IPR018389">
    <property type="entry name" value="DctP_fam"/>
</dbReference>
<dbReference type="PANTHER" id="PTHR33376:SF2">
    <property type="entry name" value="DICARBOXYLATE-BINDING PERIPLASMIC PROTEIN"/>
    <property type="match status" value="1"/>
</dbReference>
<feature type="signal peptide" evidence="2">
    <location>
        <begin position="1"/>
        <end position="24"/>
    </location>
</feature>
<dbReference type="AlphaFoldDB" id="A0A921KCE4"/>
<comment type="caution">
    <text evidence="3">The sequence shown here is derived from an EMBL/GenBank/DDBJ whole genome shotgun (WGS) entry which is preliminary data.</text>
</comment>
<dbReference type="PANTHER" id="PTHR33376">
    <property type="match status" value="1"/>
</dbReference>
<dbReference type="Gene3D" id="3.40.190.170">
    <property type="entry name" value="Bacterial extracellular solute-binding protein, family 7"/>
    <property type="match status" value="1"/>
</dbReference>
<keyword evidence="1 2" id="KW-0732">Signal</keyword>
<name>A0A921KCE4_SPOPS</name>